<evidence type="ECO:0000256" key="1">
    <source>
        <dbReference type="SAM" id="MobiDB-lite"/>
    </source>
</evidence>
<feature type="compositionally biased region" description="Basic and acidic residues" evidence="1">
    <location>
        <begin position="143"/>
        <end position="153"/>
    </location>
</feature>
<dbReference type="AlphaFoldDB" id="A0A4C1UAQ9"/>
<sequence length="202" mass="22427">MNFKSSLTAYYILRVALIQSRQFAISLHRRETRVEPLNSQNLCQYNRSVYGLKAQALSQSDFRVSTRVTVSIMKDTSPGLSASQSSKHLPLEELKSLFSRADAIRPSPSPSVCSSKRSWSALSSDEASDLSDGMIKDSDEEAEGKLHHVREATVAKTTAKAPTERSNYKNLGLCRRPLLGPDHLLQLSLGINRNGMEFRTNA</sequence>
<evidence type="ECO:0000313" key="3">
    <source>
        <dbReference type="Proteomes" id="UP000299102"/>
    </source>
</evidence>
<gene>
    <name evidence="2" type="ORF">EVAR_82319_1</name>
</gene>
<reference evidence="2 3" key="1">
    <citation type="journal article" date="2019" name="Commun. Biol.">
        <title>The bagworm genome reveals a unique fibroin gene that provides high tensile strength.</title>
        <authorList>
            <person name="Kono N."/>
            <person name="Nakamura H."/>
            <person name="Ohtoshi R."/>
            <person name="Tomita M."/>
            <person name="Numata K."/>
            <person name="Arakawa K."/>
        </authorList>
    </citation>
    <scope>NUCLEOTIDE SEQUENCE [LARGE SCALE GENOMIC DNA]</scope>
</reference>
<comment type="caution">
    <text evidence="2">The sequence shown here is derived from an EMBL/GenBank/DDBJ whole genome shotgun (WGS) entry which is preliminary data.</text>
</comment>
<evidence type="ECO:0000313" key="2">
    <source>
        <dbReference type="EMBL" id="GBP23157.1"/>
    </source>
</evidence>
<name>A0A4C1UAQ9_EUMVA</name>
<dbReference type="EMBL" id="BGZK01000148">
    <property type="protein sequence ID" value="GBP23157.1"/>
    <property type="molecule type" value="Genomic_DNA"/>
</dbReference>
<proteinExistence type="predicted"/>
<keyword evidence="3" id="KW-1185">Reference proteome</keyword>
<feature type="region of interest" description="Disordered" evidence="1">
    <location>
        <begin position="142"/>
        <end position="163"/>
    </location>
</feature>
<accession>A0A4C1UAQ9</accession>
<dbReference type="Proteomes" id="UP000299102">
    <property type="component" value="Unassembled WGS sequence"/>
</dbReference>
<organism evidence="2 3">
    <name type="scientific">Eumeta variegata</name>
    <name type="common">Bagworm moth</name>
    <name type="synonym">Eumeta japonica</name>
    <dbReference type="NCBI Taxonomy" id="151549"/>
    <lineage>
        <taxon>Eukaryota</taxon>
        <taxon>Metazoa</taxon>
        <taxon>Ecdysozoa</taxon>
        <taxon>Arthropoda</taxon>
        <taxon>Hexapoda</taxon>
        <taxon>Insecta</taxon>
        <taxon>Pterygota</taxon>
        <taxon>Neoptera</taxon>
        <taxon>Endopterygota</taxon>
        <taxon>Lepidoptera</taxon>
        <taxon>Glossata</taxon>
        <taxon>Ditrysia</taxon>
        <taxon>Tineoidea</taxon>
        <taxon>Psychidae</taxon>
        <taxon>Oiketicinae</taxon>
        <taxon>Eumeta</taxon>
    </lineage>
</organism>
<protein>
    <submittedName>
        <fullName evidence="2">Uncharacterized protein</fullName>
    </submittedName>
</protein>